<sequence>MKKQHKTSFKMGMKREKEQVTSPLHSNLLSCRGHLKSSWASCKPCHRHSDIGLSLLRLGELGFAVNGFPSRQTQLKQFQGSASKEMK</sequence>
<evidence type="ECO:0000313" key="3">
    <source>
        <dbReference type="Proteomes" id="UP000663419"/>
    </source>
</evidence>
<evidence type="ECO:0000256" key="1">
    <source>
        <dbReference type="SAM" id="MobiDB-lite"/>
    </source>
</evidence>
<gene>
    <name evidence="2" type="ORF">I7I53_10460</name>
</gene>
<dbReference type="AlphaFoldDB" id="A0A8A1L8N9"/>
<protein>
    <submittedName>
        <fullName evidence="2">Uncharacterized protein</fullName>
    </submittedName>
</protein>
<feature type="region of interest" description="Disordered" evidence="1">
    <location>
        <begin position="1"/>
        <end position="23"/>
    </location>
</feature>
<organism evidence="2 3">
    <name type="scientific">Ajellomyces capsulatus (strain H88)</name>
    <name type="common">Darling's disease fungus</name>
    <name type="synonym">Histoplasma capsulatum</name>
    <dbReference type="NCBI Taxonomy" id="544711"/>
    <lineage>
        <taxon>Eukaryota</taxon>
        <taxon>Fungi</taxon>
        <taxon>Dikarya</taxon>
        <taxon>Ascomycota</taxon>
        <taxon>Pezizomycotina</taxon>
        <taxon>Eurotiomycetes</taxon>
        <taxon>Eurotiomycetidae</taxon>
        <taxon>Onygenales</taxon>
        <taxon>Ajellomycetaceae</taxon>
        <taxon>Histoplasma</taxon>
    </lineage>
</organism>
<accession>A0A8A1L8N9</accession>
<dbReference type="VEuPathDB" id="FungiDB:I7I53_10460"/>
<dbReference type="EMBL" id="CP069102">
    <property type="protein sequence ID" value="QSS49941.1"/>
    <property type="molecule type" value="Genomic_DNA"/>
</dbReference>
<reference evidence="2" key="1">
    <citation type="submission" date="2021-01" db="EMBL/GenBank/DDBJ databases">
        <title>Chromosome-level genome assembly of a human fungal pathogen reveals clustering of transcriptionally co-regulated genes.</title>
        <authorList>
            <person name="Voorhies M."/>
            <person name="Cohen S."/>
            <person name="Shea T.P."/>
            <person name="Petrus S."/>
            <person name="Munoz J.F."/>
            <person name="Poplawski S."/>
            <person name="Goldman W.E."/>
            <person name="Michael T."/>
            <person name="Cuomo C.A."/>
            <person name="Sil A."/>
            <person name="Beyhan S."/>
        </authorList>
    </citation>
    <scope>NUCLEOTIDE SEQUENCE</scope>
    <source>
        <strain evidence="2">H88</strain>
    </source>
</reference>
<proteinExistence type="predicted"/>
<dbReference type="Proteomes" id="UP000663419">
    <property type="component" value="Chromosome 1"/>
</dbReference>
<evidence type="ECO:0000313" key="2">
    <source>
        <dbReference type="EMBL" id="QSS49941.1"/>
    </source>
</evidence>
<name>A0A8A1L8N9_AJEC8</name>